<name>A0A0W7WWR3_9ACTN</name>
<protein>
    <submittedName>
        <fullName evidence="1">Uncharacterized protein</fullName>
    </submittedName>
</protein>
<organism evidence="1 2">
    <name type="scientific">Streptomyces silvensis</name>
    <dbReference type="NCBI Taxonomy" id="1765722"/>
    <lineage>
        <taxon>Bacteria</taxon>
        <taxon>Bacillati</taxon>
        <taxon>Actinomycetota</taxon>
        <taxon>Actinomycetes</taxon>
        <taxon>Kitasatosporales</taxon>
        <taxon>Streptomycetaceae</taxon>
        <taxon>Streptomyces</taxon>
    </lineage>
</organism>
<dbReference type="EMBL" id="LOCL01000048">
    <property type="protein sequence ID" value="KUF15039.1"/>
    <property type="molecule type" value="Genomic_DNA"/>
</dbReference>
<proteinExistence type="predicted"/>
<dbReference type="AlphaFoldDB" id="A0A0W7WWR3"/>
<evidence type="ECO:0000313" key="1">
    <source>
        <dbReference type="EMBL" id="KUF15039.1"/>
    </source>
</evidence>
<gene>
    <name evidence="1" type="ORF">AT728_26565</name>
</gene>
<sequence length="147" mass="14875">MSFTGAGLGFGFGFGSSFVVLVQLAEMVVPALASLSEGLLPPRGAALSQSCFGEVYAGAGSFACLVVAARGGDCSAGGHEVVGQALLDAVGHAGVGGPPASALDDEEMAVFGELHVFCRHEAIMACRERETTRVGVRSREVSPESTA</sequence>
<dbReference type="STRING" id="1765722.AT728_26565"/>
<accession>A0A0W7WWR3</accession>
<keyword evidence="2" id="KW-1185">Reference proteome</keyword>
<comment type="caution">
    <text evidence="1">The sequence shown here is derived from an EMBL/GenBank/DDBJ whole genome shotgun (WGS) entry which is preliminary data.</text>
</comment>
<evidence type="ECO:0000313" key="2">
    <source>
        <dbReference type="Proteomes" id="UP000054804"/>
    </source>
</evidence>
<dbReference type="Proteomes" id="UP000054804">
    <property type="component" value="Unassembled WGS sequence"/>
</dbReference>
<reference evidence="1 2" key="1">
    <citation type="submission" date="2015-12" db="EMBL/GenBank/DDBJ databases">
        <title>Draft genome sequence of Streptomyces silvensis ATCC 53525, a producer of novel hormone antagonists.</title>
        <authorList>
            <person name="Johnston C.W."/>
            <person name="Li Y."/>
            <person name="Magarvey N.A."/>
        </authorList>
    </citation>
    <scope>NUCLEOTIDE SEQUENCE [LARGE SCALE GENOMIC DNA]</scope>
    <source>
        <strain evidence="1 2">ATCC 53525</strain>
    </source>
</reference>